<dbReference type="EMBL" id="JATAAI010000074">
    <property type="protein sequence ID" value="KAK1732307.1"/>
    <property type="molecule type" value="Genomic_DNA"/>
</dbReference>
<dbReference type="Pfam" id="PF00856">
    <property type="entry name" value="SET"/>
    <property type="match status" value="1"/>
</dbReference>
<evidence type="ECO:0000313" key="4">
    <source>
        <dbReference type="Proteomes" id="UP001224775"/>
    </source>
</evidence>
<evidence type="ECO:0000256" key="1">
    <source>
        <dbReference type="SAM" id="Phobius"/>
    </source>
</evidence>
<organism evidence="3 4">
    <name type="scientific">Skeletonema marinoi</name>
    <dbReference type="NCBI Taxonomy" id="267567"/>
    <lineage>
        <taxon>Eukaryota</taxon>
        <taxon>Sar</taxon>
        <taxon>Stramenopiles</taxon>
        <taxon>Ochrophyta</taxon>
        <taxon>Bacillariophyta</taxon>
        <taxon>Coscinodiscophyceae</taxon>
        <taxon>Thalassiosirophycidae</taxon>
        <taxon>Thalassiosirales</taxon>
        <taxon>Skeletonemataceae</taxon>
        <taxon>Skeletonema</taxon>
        <taxon>Skeletonema marinoi-dohrnii complex</taxon>
    </lineage>
</organism>
<sequence>MASRIKITSLLRRRRGDDAMALPTSMTGADDKRSIMLGRRRKSYSPSLVKYILGFGVLSLMIFHRRNKGIISPRLRVAMRTYKHKDWRNWGRHNFRNEFQCSRHLRETTKSVPTLDYWQTLRDVYISEVDSSFVFDDLPPTQGYTLNENGAPPYYAKLSPGKGRSLFASRDIKEGELIDGIEGGTKSDLIFTTVEALQRYLLALPEPMACDVLEWSYTQKLVKGGPAVLLVASDISSLMNDAWGDDVANVGPKDKTSSTLLYANRDIGKNEEILMSYGVFPPGLW</sequence>
<accession>A0AAD8XRQ8</accession>
<evidence type="ECO:0000259" key="2">
    <source>
        <dbReference type="PROSITE" id="PS50280"/>
    </source>
</evidence>
<dbReference type="PROSITE" id="PS50280">
    <property type="entry name" value="SET"/>
    <property type="match status" value="1"/>
</dbReference>
<protein>
    <recommendedName>
        <fullName evidence="2">SET domain-containing protein</fullName>
    </recommendedName>
</protein>
<feature type="transmembrane region" description="Helical" evidence="1">
    <location>
        <begin position="48"/>
        <end position="64"/>
    </location>
</feature>
<dbReference type="SUPFAM" id="SSF82199">
    <property type="entry name" value="SET domain"/>
    <property type="match status" value="1"/>
</dbReference>
<keyword evidence="4" id="KW-1185">Reference proteome</keyword>
<evidence type="ECO:0000313" key="3">
    <source>
        <dbReference type="EMBL" id="KAK1732307.1"/>
    </source>
</evidence>
<keyword evidence="1" id="KW-0472">Membrane</keyword>
<dbReference type="AlphaFoldDB" id="A0AAD8XRQ8"/>
<keyword evidence="1" id="KW-1133">Transmembrane helix</keyword>
<feature type="domain" description="SET" evidence="2">
    <location>
        <begin position="152"/>
        <end position="278"/>
    </location>
</feature>
<proteinExistence type="predicted"/>
<keyword evidence="1" id="KW-0812">Transmembrane</keyword>
<dbReference type="Proteomes" id="UP001224775">
    <property type="component" value="Unassembled WGS sequence"/>
</dbReference>
<dbReference type="Gene3D" id="2.170.270.10">
    <property type="entry name" value="SET domain"/>
    <property type="match status" value="1"/>
</dbReference>
<dbReference type="InterPro" id="IPR001214">
    <property type="entry name" value="SET_dom"/>
</dbReference>
<name>A0AAD8XRQ8_9STRA</name>
<reference evidence="3" key="1">
    <citation type="submission" date="2023-06" db="EMBL/GenBank/DDBJ databases">
        <title>Survivors Of The Sea: Transcriptome response of Skeletonema marinoi to long-term dormancy.</title>
        <authorList>
            <person name="Pinder M.I.M."/>
            <person name="Kourtchenko O."/>
            <person name="Robertson E.K."/>
            <person name="Larsson T."/>
            <person name="Maumus F."/>
            <person name="Osuna-Cruz C.M."/>
            <person name="Vancaester E."/>
            <person name="Stenow R."/>
            <person name="Vandepoele K."/>
            <person name="Ploug H."/>
            <person name="Bruchert V."/>
            <person name="Godhe A."/>
            <person name="Topel M."/>
        </authorList>
    </citation>
    <scope>NUCLEOTIDE SEQUENCE</scope>
    <source>
        <strain evidence="3">R05AC</strain>
    </source>
</reference>
<comment type="caution">
    <text evidence="3">The sequence shown here is derived from an EMBL/GenBank/DDBJ whole genome shotgun (WGS) entry which is preliminary data.</text>
</comment>
<dbReference type="InterPro" id="IPR046341">
    <property type="entry name" value="SET_dom_sf"/>
</dbReference>
<gene>
    <name evidence="3" type="ORF">QTG54_017007</name>
</gene>